<name>A0A3S0URM1_9MOLU</name>
<sequence length="95" mass="11262">MAEKKSTLFENIKNSINSVDKSFPKQNEIKTVFNYIDNNINDITNNKKIIKTISIDEKTQIMLNKLKKINYKINLSQLVRREVTKIYEEIIKEKK</sequence>
<evidence type="ECO:0000313" key="1">
    <source>
        <dbReference type="EMBL" id="RUP75902.1"/>
    </source>
</evidence>
<dbReference type="EMBL" id="RAHC01000013">
    <property type="protein sequence ID" value="RUP75902.1"/>
    <property type="molecule type" value="Genomic_DNA"/>
</dbReference>
<dbReference type="Proteomes" id="UP000274545">
    <property type="component" value="Unassembled WGS sequence"/>
</dbReference>
<organism evidence="1 2">
    <name type="scientific">Spiroplasma poulsonii</name>
    <dbReference type="NCBI Taxonomy" id="2138"/>
    <lineage>
        <taxon>Bacteria</taxon>
        <taxon>Bacillati</taxon>
        <taxon>Mycoplasmatota</taxon>
        <taxon>Mollicutes</taxon>
        <taxon>Entomoplasmatales</taxon>
        <taxon>Spiroplasmataceae</taxon>
        <taxon>Spiroplasma</taxon>
    </lineage>
</organism>
<protein>
    <submittedName>
        <fullName evidence="1">Uncharacterized protein</fullName>
    </submittedName>
</protein>
<accession>A0A3S0URM1</accession>
<comment type="caution">
    <text evidence="1">The sequence shown here is derived from an EMBL/GenBank/DDBJ whole genome shotgun (WGS) entry which is preliminary data.</text>
</comment>
<proteinExistence type="predicted"/>
<evidence type="ECO:0000313" key="2">
    <source>
        <dbReference type="Proteomes" id="UP000274545"/>
    </source>
</evidence>
<gene>
    <name evidence="1" type="ORF">D6D54_07640</name>
</gene>
<dbReference type="AlphaFoldDB" id="A0A3S0URM1"/>
<reference evidence="1 2" key="1">
    <citation type="journal article" date="2019" name="Genome Biol. Evol.">
        <title>Toxin and genome evolution in a Drosophila defensive symbiosis.</title>
        <authorList>
            <person name="Ballinger M.J."/>
            <person name="Gawryluk R.M."/>
            <person name="Perlman S.J."/>
        </authorList>
    </citation>
    <scope>NUCLEOTIDE SEQUENCE [LARGE SCALE GENOMIC DNA]</scope>
    <source>
        <strain evidence="2">sNeo</strain>
    </source>
</reference>
<dbReference type="RefSeq" id="WP_127093324.1">
    <property type="nucleotide sequence ID" value="NZ_RAHC01000013.1"/>
</dbReference>